<keyword evidence="1" id="KW-0472">Membrane</keyword>
<dbReference type="KEGG" id="arac:E0W69_016970"/>
<dbReference type="EMBL" id="CP044016">
    <property type="protein sequence ID" value="QES90270.1"/>
    <property type="molecule type" value="Genomic_DNA"/>
</dbReference>
<gene>
    <name evidence="2" type="ORF">E0W69_016970</name>
</gene>
<name>A0A5P2G978_9BACT</name>
<evidence type="ECO:0000256" key="1">
    <source>
        <dbReference type="SAM" id="Phobius"/>
    </source>
</evidence>
<dbReference type="Proteomes" id="UP000292424">
    <property type="component" value="Chromosome"/>
</dbReference>
<dbReference type="Gene3D" id="2.60.40.1930">
    <property type="match status" value="1"/>
</dbReference>
<keyword evidence="1" id="KW-0812">Transmembrane</keyword>
<evidence type="ECO:0008006" key="4">
    <source>
        <dbReference type="Google" id="ProtNLM"/>
    </source>
</evidence>
<dbReference type="AlphaFoldDB" id="A0A5P2G978"/>
<evidence type="ECO:0000313" key="3">
    <source>
        <dbReference type="Proteomes" id="UP000292424"/>
    </source>
</evidence>
<dbReference type="RefSeq" id="WP_131331237.1">
    <property type="nucleotide sequence ID" value="NZ_CP044016.1"/>
</dbReference>
<sequence>MIRIAILFNIKLYKILIIFIGVIEILPLCSKCQNVISDINTTYNTSEDNIYMQFDNSMYSTGDTVHFQGFTLTNGLPTISTKNFYVDWFDEKDKLLAHQIYPIVNSVVAGQWVVPNYYEGHGFHIVAYTNEILQNDSSHSFREDIPILGYQIVPQFKFDLFPEGGNLIAGVENRVGYYIEGVHPTEIYLIEGSNDTLKKISTKTDNYGSFVFLPQKNKSYHLSLPMDSSINVELNPVKESGIAMKTDVYVDSITIMLHKTKDLLIKHLFLKGIMRKDTAFQSSFNMEKKDSLRIKINLSDLPSGEMKLCLTDESGEILAFRSVYITGNTNITNPAPIDIVNNSIPNAQAKNLQIIYRDSMPAIISISIRDMAFVTKNRNFMGWLLLGRNIEDSLLQTNKPSTLNAIDNIMLCTPLSFRRKVNTFDSSYFHLSGQVFSKRKLPNEVRLIIRNEGEYNSLKLSLDDLGHFKDSGFIIFDSCYIGLAGGQDDLTFNIDTLLITHGFERSPYIENKIEIFGKNNNIPNKYQRSLNTIKLRAQLNLYKEEKDSLNIRHQMLPNVSVSTRQWRSRADSVKDIYMTESMKRRFDNVGLRVKDIDVDKDPMRYMYNNIVDFLKGKMIDVDIHAHIFYDEMEISYETARMMTSLPTIGFIRIIGIKPQTILIYTAKYTDSNLKERFKHKWGQLILGYNSYIPFGQSSVAKEKSVSDRRKTLFWQPGITLSKDNNIMDIHFDNNALAKKLLVVIEGIKADGTPIHYEKIIETKL</sequence>
<keyword evidence="3" id="KW-1185">Reference proteome</keyword>
<accession>A0A5P2G978</accession>
<organism evidence="2 3">
    <name type="scientific">Rhizosphaericola mali</name>
    <dbReference type="NCBI Taxonomy" id="2545455"/>
    <lineage>
        <taxon>Bacteria</taxon>
        <taxon>Pseudomonadati</taxon>
        <taxon>Bacteroidota</taxon>
        <taxon>Chitinophagia</taxon>
        <taxon>Chitinophagales</taxon>
        <taxon>Chitinophagaceae</taxon>
        <taxon>Rhizosphaericola</taxon>
    </lineage>
</organism>
<evidence type="ECO:0000313" key="2">
    <source>
        <dbReference type="EMBL" id="QES90270.1"/>
    </source>
</evidence>
<dbReference type="OrthoDB" id="679547at2"/>
<keyword evidence="1" id="KW-1133">Transmembrane helix</keyword>
<proteinExistence type="predicted"/>
<reference evidence="2 3" key="1">
    <citation type="submission" date="2019-09" db="EMBL/GenBank/DDBJ databases">
        <title>Complete genome sequence of Arachidicoccus sp. B3-10 isolated from apple orchard soil.</title>
        <authorList>
            <person name="Kim H.S."/>
            <person name="Han K.-I."/>
            <person name="Suh M.K."/>
            <person name="Lee K.C."/>
            <person name="Eom M.K."/>
            <person name="Kim J.-S."/>
            <person name="Kang S.W."/>
            <person name="Sin Y."/>
            <person name="Lee J.-S."/>
        </authorList>
    </citation>
    <scope>NUCLEOTIDE SEQUENCE [LARGE SCALE GENOMIC DNA]</scope>
    <source>
        <strain evidence="2 3">B3-10</strain>
    </source>
</reference>
<feature type="transmembrane region" description="Helical" evidence="1">
    <location>
        <begin position="12"/>
        <end position="28"/>
    </location>
</feature>
<protein>
    <recommendedName>
        <fullName evidence="4">Carboxypeptidase regulatory-like domain-containing protein</fullName>
    </recommendedName>
</protein>